<keyword evidence="1" id="KW-0472">Membrane</keyword>
<evidence type="ECO:0000256" key="1">
    <source>
        <dbReference type="SAM" id="Phobius"/>
    </source>
</evidence>
<feature type="transmembrane region" description="Helical" evidence="1">
    <location>
        <begin position="79"/>
        <end position="112"/>
    </location>
</feature>
<evidence type="ECO:0000313" key="3">
    <source>
        <dbReference type="Proteomes" id="UP001500804"/>
    </source>
</evidence>
<dbReference type="EMBL" id="BAABJO010000043">
    <property type="protein sequence ID" value="GAA5139169.1"/>
    <property type="molecule type" value="Genomic_DNA"/>
</dbReference>
<keyword evidence="1" id="KW-1133">Transmembrane helix</keyword>
<accession>A0ABP9P2H1</accession>
<feature type="transmembrane region" description="Helical" evidence="1">
    <location>
        <begin position="124"/>
        <end position="142"/>
    </location>
</feature>
<dbReference type="RefSeq" id="WP_345611966.1">
    <property type="nucleotide sequence ID" value="NZ_BAABJO010000043.1"/>
</dbReference>
<gene>
    <name evidence="2" type="ORF">GCM10023320_74830</name>
</gene>
<organism evidence="2 3">
    <name type="scientific">Pseudonocardia adelaidensis</name>
    <dbReference type="NCBI Taxonomy" id="648754"/>
    <lineage>
        <taxon>Bacteria</taxon>
        <taxon>Bacillati</taxon>
        <taxon>Actinomycetota</taxon>
        <taxon>Actinomycetes</taxon>
        <taxon>Pseudonocardiales</taxon>
        <taxon>Pseudonocardiaceae</taxon>
        <taxon>Pseudonocardia</taxon>
    </lineage>
</organism>
<proteinExistence type="predicted"/>
<keyword evidence="1" id="KW-0812">Transmembrane</keyword>
<keyword evidence="3" id="KW-1185">Reference proteome</keyword>
<evidence type="ECO:0000313" key="2">
    <source>
        <dbReference type="EMBL" id="GAA5139169.1"/>
    </source>
</evidence>
<protein>
    <submittedName>
        <fullName evidence="2">Uncharacterized protein</fullName>
    </submittedName>
</protein>
<dbReference type="Proteomes" id="UP001500804">
    <property type="component" value="Unassembled WGS sequence"/>
</dbReference>
<comment type="caution">
    <text evidence="2">The sequence shown here is derived from an EMBL/GenBank/DDBJ whole genome shotgun (WGS) entry which is preliminary data.</text>
</comment>
<reference evidence="3" key="1">
    <citation type="journal article" date="2019" name="Int. J. Syst. Evol. Microbiol.">
        <title>The Global Catalogue of Microorganisms (GCM) 10K type strain sequencing project: providing services to taxonomists for standard genome sequencing and annotation.</title>
        <authorList>
            <consortium name="The Broad Institute Genomics Platform"/>
            <consortium name="The Broad Institute Genome Sequencing Center for Infectious Disease"/>
            <person name="Wu L."/>
            <person name="Ma J."/>
        </authorList>
    </citation>
    <scope>NUCLEOTIDE SEQUENCE [LARGE SCALE GENOMIC DNA]</scope>
    <source>
        <strain evidence="3">JCM 18302</strain>
    </source>
</reference>
<name>A0ABP9P2H1_9PSEU</name>
<sequence>MATAVKDRSAGLVRTHVITGWPDQVHAALERAQADGRLVGVGDVTELPDRQVQVNAQLRDEQPQRARWISRLRWPATWVWAWIGAGVLGVGAVAGVAWAVVTAVSALITAVSAAVDAATGWVGTYWPALAGIALVLLLLGTAGGVKRCTGMHCGGCRR</sequence>